<keyword evidence="2" id="KW-0472">Membrane</keyword>
<keyword evidence="4" id="KW-1185">Reference proteome</keyword>
<keyword evidence="3" id="KW-0378">Hydrolase</keyword>
<evidence type="ECO:0000256" key="2">
    <source>
        <dbReference type="SAM" id="Phobius"/>
    </source>
</evidence>
<proteinExistence type="predicted"/>
<organism evidence="3 4">
    <name type="scientific">Vanrija albida</name>
    <dbReference type="NCBI Taxonomy" id="181172"/>
    <lineage>
        <taxon>Eukaryota</taxon>
        <taxon>Fungi</taxon>
        <taxon>Dikarya</taxon>
        <taxon>Basidiomycota</taxon>
        <taxon>Agaricomycotina</taxon>
        <taxon>Tremellomycetes</taxon>
        <taxon>Trichosporonales</taxon>
        <taxon>Trichosporonaceae</taxon>
        <taxon>Vanrija</taxon>
    </lineage>
</organism>
<dbReference type="EMBL" id="JBBXJM010000003">
    <property type="protein sequence ID" value="KAL1409621.1"/>
    <property type="molecule type" value="Genomic_DNA"/>
</dbReference>
<feature type="compositionally biased region" description="Acidic residues" evidence="1">
    <location>
        <begin position="140"/>
        <end position="156"/>
    </location>
</feature>
<comment type="caution">
    <text evidence="3">The sequence shown here is derived from an EMBL/GenBank/DDBJ whole genome shotgun (WGS) entry which is preliminary data.</text>
</comment>
<accession>A0ABR3Q591</accession>
<feature type="compositionally biased region" description="Polar residues" evidence="1">
    <location>
        <begin position="65"/>
        <end position="77"/>
    </location>
</feature>
<keyword evidence="2" id="KW-1133">Transmembrane helix</keyword>
<evidence type="ECO:0000256" key="1">
    <source>
        <dbReference type="SAM" id="MobiDB-lite"/>
    </source>
</evidence>
<dbReference type="RefSeq" id="XP_069209565.1">
    <property type="nucleotide sequence ID" value="XM_069352147.1"/>
</dbReference>
<feature type="region of interest" description="Disordered" evidence="1">
    <location>
        <begin position="98"/>
        <end position="170"/>
    </location>
</feature>
<dbReference type="GeneID" id="95984659"/>
<reference evidence="3 4" key="1">
    <citation type="submission" date="2023-08" db="EMBL/GenBank/DDBJ databases">
        <title>Annotated Genome Sequence of Vanrija albida AlHP1.</title>
        <authorList>
            <person name="Herzog R."/>
        </authorList>
    </citation>
    <scope>NUCLEOTIDE SEQUENCE [LARGE SCALE GENOMIC DNA]</scope>
    <source>
        <strain evidence="3 4">AlHP1</strain>
    </source>
</reference>
<evidence type="ECO:0000313" key="3">
    <source>
        <dbReference type="EMBL" id="KAL1409621.1"/>
    </source>
</evidence>
<sequence>MPLLPRHPTENDDPPSPAEYLVLLILLVVAGVGYITWRRVKGVESFPLEPLAGPLRLSTDDDGPTSESFIHNASTDSLPALADRDIPFLAQYADAEAAPPAYDSHRDLGAGAANAQSKPRRSARAAGTRSSEGEGRDSDGSEDGSGDERDEQDEQDERPVFSLGDEDDRD</sequence>
<name>A0ABR3Q591_9TREE</name>
<evidence type="ECO:0000313" key="4">
    <source>
        <dbReference type="Proteomes" id="UP001565368"/>
    </source>
</evidence>
<dbReference type="Proteomes" id="UP001565368">
    <property type="component" value="Unassembled WGS sequence"/>
</dbReference>
<dbReference type="EC" id="3.4.19.12" evidence="3"/>
<keyword evidence="2" id="KW-0812">Transmembrane</keyword>
<feature type="region of interest" description="Disordered" evidence="1">
    <location>
        <begin position="50"/>
        <end position="81"/>
    </location>
</feature>
<gene>
    <name evidence="3" type="primary">OTU2_1</name>
    <name evidence="3" type="ORF">Q8F55_003616</name>
</gene>
<dbReference type="GO" id="GO:0004843">
    <property type="term" value="F:cysteine-type deubiquitinase activity"/>
    <property type="evidence" value="ECO:0007669"/>
    <property type="project" value="UniProtKB-EC"/>
</dbReference>
<feature type="transmembrane region" description="Helical" evidence="2">
    <location>
        <begin position="20"/>
        <end position="37"/>
    </location>
</feature>
<protein>
    <submittedName>
        <fullName evidence="3">OTU protein</fullName>
        <ecNumber evidence="3">3.4.19.12</ecNumber>
    </submittedName>
</protein>